<dbReference type="HOGENOM" id="CLU_2794616_0_0_1"/>
<evidence type="ECO:0000313" key="1">
    <source>
        <dbReference type="EMBL" id="KGQ02033.1"/>
    </source>
</evidence>
<dbReference type="EMBL" id="KN293993">
    <property type="protein sequence ID" value="KGQ02033.1"/>
    <property type="molecule type" value="Genomic_DNA"/>
</dbReference>
<reference evidence="1 2" key="1">
    <citation type="journal article" date="2011" name="PLoS Genet.">
        <title>Comparative genomic analysis of human fungal pathogens causing paracoccidioidomycosis.</title>
        <authorList>
            <person name="Desjardins C.A."/>
            <person name="Champion M.D."/>
            <person name="Holder J.W."/>
            <person name="Muszewska A."/>
            <person name="Goldberg J."/>
            <person name="Bailao A.M."/>
            <person name="Brigido M.M."/>
            <person name="Ferreira M.E."/>
            <person name="Garcia A.M."/>
            <person name="Grynberg M."/>
            <person name="Gujja S."/>
            <person name="Heiman D.I."/>
            <person name="Henn M.R."/>
            <person name="Kodira C.D."/>
            <person name="Leon-Narvaez H."/>
            <person name="Longo L.V."/>
            <person name="Ma L.J."/>
            <person name="Malavazi I."/>
            <person name="Matsuo A.L."/>
            <person name="Morais F.V."/>
            <person name="Pereira M."/>
            <person name="Rodriguez-Brito S."/>
            <person name="Sakthikumar S."/>
            <person name="Salem-Izacc S.M."/>
            <person name="Sykes S.M."/>
            <person name="Teixeira M.M."/>
            <person name="Vallejo M.C."/>
            <person name="Walter M.E."/>
            <person name="Yandava C."/>
            <person name="Young S."/>
            <person name="Zeng Q."/>
            <person name="Zucker J."/>
            <person name="Felipe M.S."/>
            <person name="Goldman G.H."/>
            <person name="Haas B.J."/>
            <person name="McEwen J.G."/>
            <person name="Nino-Vega G."/>
            <person name="Puccia R."/>
            <person name="San-Blas G."/>
            <person name="Soares C.M."/>
            <person name="Birren B.W."/>
            <person name="Cuomo C.A."/>
        </authorList>
    </citation>
    <scope>NUCLEOTIDE SEQUENCE [LARGE SCALE GENOMIC DNA]</scope>
    <source>
        <strain evidence="2">ATCC MYA-826 / Pb01</strain>
    </source>
</reference>
<evidence type="ECO:0000313" key="2">
    <source>
        <dbReference type="Proteomes" id="UP000002059"/>
    </source>
</evidence>
<gene>
    <name evidence="1" type="ORF">PAAG_11209</name>
</gene>
<dbReference type="Proteomes" id="UP000002059">
    <property type="component" value="Partially assembled WGS sequence"/>
</dbReference>
<dbReference type="VEuPathDB" id="FungiDB:PAAG_11209"/>
<keyword evidence="2" id="KW-1185">Reference proteome</keyword>
<proteinExistence type="predicted"/>
<protein>
    <submittedName>
        <fullName evidence="1">Uncharacterized protein</fullName>
    </submittedName>
</protein>
<sequence length="68" mass="7394">MNTVDPGYMSAAPEYQRDDGCPIGFEDGAARVLWPIAVGIKDGSAVWGRFLKHFGEADVHTRRGRGTS</sequence>
<dbReference type="KEGG" id="pbl:PAAG_11209"/>
<dbReference type="STRING" id="502779.A0A0A2V3G6"/>
<dbReference type="AlphaFoldDB" id="A0A0A2V3G6"/>
<dbReference type="RefSeq" id="XP_015703508.1">
    <property type="nucleotide sequence ID" value="XM_015846901.1"/>
</dbReference>
<name>A0A0A2V3G6_PARBA</name>
<organism evidence="1 2">
    <name type="scientific">Paracoccidioides lutzii (strain ATCC MYA-826 / Pb01)</name>
    <name type="common">Paracoccidioides brasiliensis</name>
    <dbReference type="NCBI Taxonomy" id="502779"/>
    <lineage>
        <taxon>Eukaryota</taxon>
        <taxon>Fungi</taxon>
        <taxon>Dikarya</taxon>
        <taxon>Ascomycota</taxon>
        <taxon>Pezizomycotina</taxon>
        <taxon>Eurotiomycetes</taxon>
        <taxon>Eurotiomycetidae</taxon>
        <taxon>Onygenales</taxon>
        <taxon>Ajellomycetaceae</taxon>
        <taxon>Paracoccidioides</taxon>
    </lineage>
</organism>
<dbReference type="GeneID" id="26970294"/>
<accession>A0A0A2V3G6</accession>
<dbReference type="OrthoDB" id="191139at2759"/>